<dbReference type="PANTHER" id="PTHR42960">
    <property type="entry name" value="YCF46 PROTEIN"/>
    <property type="match status" value="1"/>
</dbReference>
<sequence length="486" mass="56723">MPFEESIKLLLSSNNFLIYVKTTEEERLEYIIHKITREVFANNVSIWNFIDGYTNNPNYLKSGKKNPLEALEIISQHKEKNKSVFFLKDFHHFMKDISISRKLKNLHMQLQRSNIHIIMSGIEYQIPHIIEEYVTYISLPLPNQKEINIEIQRLFNILNIDKQSIKESLSQAYKGFSINKIRKSLSEVTTNKTNESELLKKILHDKRQLIKQTKILEFYSSDENTNYLGGLKNLKKWLHIRKRAFSRQASRYGIKIPKGILLVGIQGTGKSLSAKVISVEWKLPLLKLNVSKMFTGILGESEKQVQNMIDICEQISPCILWIDEIDKIFTNNTNINDSGTSNRVTNIILTWLSEEKSVFIVATANTTINLPIEMLRKGRFDEIFFIDLPNMKERINIFQIHLKKIRPLTWFKYNLYYLAKITKQFSGAEIEQSVHEAMYSAFYNSREFSTQDIIKSINNIVPLAIIEKQKIYKLRIWGYSGKVKIG</sequence>
<dbReference type="GO" id="GO:0005524">
    <property type="term" value="F:ATP binding"/>
    <property type="evidence" value="ECO:0007669"/>
    <property type="project" value="UniProtKB-KW"/>
</dbReference>
<dbReference type="PANTHER" id="PTHR42960:SF1">
    <property type="entry name" value="YCF46 PROTEIN"/>
    <property type="match status" value="1"/>
</dbReference>
<dbReference type="GeneID" id="33353652"/>
<geneLocation type="chloroplast" evidence="9"/>
<proteinExistence type="inferred from homology"/>
<protein>
    <recommendedName>
        <fullName evidence="7">Uncharacterized AAA domain-containing protein ycf46</fullName>
    </recommendedName>
</protein>
<evidence type="ECO:0000256" key="2">
    <source>
        <dbReference type="ARBA" id="ARBA00022528"/>
    </source>
</evidence>
<keyword evidence="4" id="KW-0547">Nucleotide-binding</keyword>
<keyword evidence="2 9" id="KW-0150">Chloroplast</keyword>
<dbReference type="GO" id="GO:0016887">
    <property type="term" value="F:ATP hydrolysis activity"/>
    <property type="evidence" value="ECO:0007669"/>
    <property type="project" value="InterPro"/>
</dbReference>
<dbReference type="Pfam" id="PF00004">
    <property type="entry name" value="AAA"/>
    <property type="match status" value="1"/>
</dbReference>
<comment type="subcellular location">
    <subcellularLocation>
        <location evidence="1">Plastid</location>
        <location evidence="1">Chloroplast</location>
    </subcellularLocation>
</comment>
<keyword evidence="3 9" id="KW-0934">Plastid</keyword>
<gene>
    <name evidence="9" type="primary">ycf46</name>
</gene>
<dbReference type="Gene3D" id="1.10.8.60">
    <property type="match status" value="1"/>
</dbReference>
<organism evidence="9">
    <name type="scientific">Osmundaria fimbriata</name>
    <name type="common">Red alga</name>
    <name type="synonym">Delesseria fimbriata</name>
    <dbReference type="NCBI Taxonomy" id="228265"/>
    <lineage>
        <taxon>Eukaryota</taxon>
        <taxon>Rhodophyta</taxon>
        <taxon>Florideophyceae</taxon>
        <taxon>Rhodymeniophycidae</taxon>
        <taxon>Ceramiales</taxon>
        <taxon>Rhodomelaceae</taxon>
        <taxon>Amansieae</taxon>
        <taxon>Osmundaria</taxon>
    </lineage>
</organism>
<evidence type="ECO:0000256" key="4">
    <source>
        <dbReference type="ARBA" id="ARBA00022741"/>
    </source>
</evidence>
<comment type="similarity">
    <text evidence="6">Belongs to the AAA ATPase family. Highly divergent.</text>
</comment>
<dbReference type="InterPro" id="IPR052381">
    <property type="entry name" value="AAA_domain_protein"/>
</dbReference>
<dbReference type="InterPro" id="IPR027417">
    <property type="entry name" value="P-loop_NTPase"/>
</dbReference>
<dbReference type="SUPFAM" id="SSF52540">
    <property type="entry name" value="P-loop containing nucleoside triphosphate hydrolases"/>
    <property type="match status" value="1"/>
</dbReference>
<reference evidence="9" key="1">
    <citation type="journal article" date="2017" name="J. Phycol.">
        <title>Analysis of chloroplast genomes and a supermatrix inform reclassification of the Rhodomelaceae (Rhodophyta).</title>
        <authorList>
            <person name="Diaz-Tapia P."/>
            <person name="Maggs C.A."/>
            <person name="West J.A."/>
            <person name="Verbruggen H."/>
        </authorList>
    </citation>
    <scope>NUCLEOTIDE SEQUENCE</scope>
    <source>
        <strain evidence="9">JW2841</strain>
    </source>
</reference>
<feature type="domain" description="AAA+ ATPase" evidence="8">
    <location>
        <begin position="256"/>
        <end position="390"/>
    </location>
</feature>
<dbReference type="AlphaFoldDB" id="A0A1Z1M469"/>
<evidence type="ECO:0000256" key="1">
    <source>
        <dbReference type="ARBA" id="ARBA00004229"/>
    </source>
</evidence>
<evidence type="ECO:0000256" key="6">
    <source>
        <dbReference type="ARBA" id="ARBA00038088"/>
    </source>
</evidence>
<dbReference type="Gene3D" id="3.40.50.300">
    <property type="entry name" value="P-loop containing nucleotide triphosphate hydrolases"/>
    <property type="match status" value="1"/>
</dbReference>
<evidence type="ECO:0000313" key="9">
    <source>
        <dbReference type="EMBL" id="ARW60722.1"/>
    </source>
</evidence>
<dbReference type="EMBL" id="MF101415">
    <property type="protein sequence ID" value="ARW60722.1"/>
    <property type="molecule type" value="Genomic_DNA"/>
</dbReference>
<evidence type="ECO:0000256" key="3">
    <source>
        <dbReference type="ARBA" id="ARBA00022640"/>
    </source>
</evidence>
<dbReference type="InterPro" id="IPR003593">
    <property type="entry name" value="AAA+_ATPase"/>
</dbReference>
<dbReference type="RefSeq" id="YP_009392160.1">
    <property type="nucleotide sequence ID" value="NC_035262.1"/>
</dbReference>
<dbReference type="SMART" id="SM00382">
    <property type="entry name" value="AAA"/>
    <property type="match status" value="1"/>
</dbReference>
<keyword evidence="5" id="KW-0067">ATP-binding</keyword>
<accession>A0A1Z1M469</accession>
<dbReference type="GO" id="GO:0009507">
    <property type="term" value="C:chloroplast"/>
    <property type="evidence" value="ECO:0007669"/>
    <property type="project" value="UniProtKB-SubCell"/>
</dbReference>
<evidence type="ECO:0000259" key="8">
    <source>
        <dbReference type="SMART" id="SM00382"/>
    </source>
</evidence>
<evidence type="ECO:0000256" key="5">
    <source>
        <dbReference type="ARBA" id="ARBA00022840"/>
    </source>
</evidence>
<dbReference type="InterPro" id="IPR003959">
    <property type="entry name" value="ATPase_AAA_core"/>
</dbReference>
<name>A0A1Z1M469_OSMFI</name>
<evidence type="ECO:0000256" key="7">
    <source>
        <dbReference type="ARBA" id="ARBA00040480"/>
    </source>
</evidence>